<dbReference type="Proteomes" id="UP000176755">
    <property type="component" value="Unassembled WGS sequence"/>
</dbReference>
<dbReference type="EMBL" id="MHLY01000003">
    <property type="protein sequence ID" value="OGZ18976.1"/>
    <property type="molecule type" value="Genomic_DNA"/>
</dbReference>
<keyword evidence="1" id="KW-0812">Transmembrane</keyword>
<proteinExistence type="predicted"/>
<dbReference type="STRING" id="1801663.A2175_01455"/>
<evidence type="ECO:0000313" key="3">
    <source>
        <dbReference type="Proteomes" id="UP000176755"/>
    </source>
</evidence>
<dbReference type="AlphaFoldDB" id="A0A1G2DZI3"/>
<feature type="transmembrane region" description="Helical" evidence="1">
    <location>
        <begin position="110"/>
        <end position="131"/>
    </location>
</feature>
<reference evidence="2 3" key="1">
    <citation type="journal article" date="2016" name="Nat. Commun.">
        <title>Thousands of microbial genomes shed light on interconnected biogeochemical processes in an aquifer system.</title>
        <authorList>
            <person name="Anantharaman K."/>
            <person name="Brown C.T."/>
            <person name="Hug L.A."/>
            <person name="Sharon I."/>
            <person name="Castelle C.J."/>
            <person name="Probst A.J."/>
            <person name="Thomas B.C."/>
            <person name="Singh A."/>
            <person name="Wilkins M.J."/>
            <person name="Karaoz U."/>
            <person name="Brodie E.L."/>
            <person name="Williams K.H."/>
            <person name="Hubbard S.S."/>
            <person name="Banfield J.F."/>
        </authorList>
    </citation>
    <scope>NUCLEOTIDE SEQUENCE [LARGE SCALE GENOMIC DNA]</scope>
</reference>
<protein>
    <submittedName>
        <fullName evidence="2">Uncharacterized protein</fullName>
    </submittedName>
</protein>
<evidence type="ECO:0000313" key="2">
    <source>
        <dbReference type="EMBL" id="OGZ18976.1"/>
    </source>
</evidence>
<dbReference type="Pfam" id="PF18895">
    <property type="entry name" value="T4SS_pilin"/>
    <property type="match status" value="1"/>
</dbReference>
<gene>
    <name evidence="2" type="ORF">A2175_01455</name>
</gene>
<dbReference type="InterPro" id="IPR043993">
    <property type="entry name" value="T4SS_pilin"/>
</dbReference>
<name>A0A1G2DZI3_9BACT</name>
<sequence length="184" mass="19779">MKISPGYNVKLCKAANYGECLSQIFTTDVANFVDIDFNDTLSSVEITYGGAGCGDTICSPPQENANNCPADCGGSVPGSQPMPKGHLNLTYPSFLNLDLNMPLNQLIAQLYYFIIAISGLAVFVMLVWGGFEYLTSTGNPSKIGNAKERITSALLGLLIILASYLILQVINPDLLTLTLPQIQH</sequence>
<accession>A0A1G2DZI3</accession>
<keyword evidence="1" id="KW-0472">Membrane</keyword>
<evidence type="ECO:0000256" key="1">
    <source>
        <dbReference type="SAM" id="Phobius"/>
    </source>
</evidence>
<comment type="caution">
    <text evidence="2">The sequence shown here is derived from an EMBL/GenBank/DDBJ whole genome shotgun (WGS) entry which is preliminary data.</text>
</comment>
<feature type="transmembrane region" description="Helical" evidence="1">
    <location>
        <begin position="152"/>
        <end position="170"/>
    </location>
</feature>
<organism evidence="2 3">
    <name type="scientific">Candidatus Nealsonbacteria bacterium RBG_13_42_11</name>
    <dbReference type="NCBI Taxonomy" id="1801663"/>
    <lineage>
        <taxon>Bacteria</taxon>
        <taxon>Candidatus Nealsoniibacteriota</taxon>
    </lineage>
</organism>
<keyword evidence="1" id="KW-1133">Transmembrane helix</keyword>